<evidence type="ECO:0008006" key="4">
    <source>
        <dbReference type="Google" id="ProtNLM"/>
    </source>
</evidence>
<keyword evidence="2" id="KW-1133">Transmembrane helix</keyword>
<feature type="compositionally biased region" description="Low complexity" evidence="1">
    <location>
        <begin position="17"/>
        <end position="27"/>
    </location>
</feature>
<accession>B8HRY8</accession>
<dbReference type="InterPro" id="IPR021511">
    <property type="entry name" value="DUF3172"/>
</dbReference>
<dbReference type="OrthoDB" id="455197at2"/>
<dbReference type="STRING" id="395961.Cyan7425_0251"/>
<feature type="transmembrane region" description="Helical" evidence="2">
    <location>
        <begin position="30"/>
        <end position="53"/>
    </location>
</feature>
<proteinExistence type="predicted"/>
<keyword evidence="2" id="KW-0472">Membrane</keyword>
<name>B8HRY8_CYAP4</name>
<dbReference type="AlphaFoldDB" id="B8HRY8"/>
<protein>
    <recommendedName>
        <fullName evidence="4">DUF3172 domain-containing protein</fullName>
    </recommendedName>
</protein>
<evidence type="ECO:0000256" key="2">
    <source>
        <dbReference type="SAM" id="Phobius"/>
    </source>
</evidence>
<feature type="region of interest" description="Disordered" evidence="1">
    <location>
        <begin position="1"/>
        <end position="27"/>
    </location>
</feature>
<dbReference type="EMBL" id="CP001344">
    <property type="protein sequence ID" value="ACL42647.1"/>
    <property type="molecule type" value="Genomic_DNA"/>
</dbReference>
<evidence type="ECO:0000313" key="3">
    <source>
        <dbReference type="EMBL" id="ACL42647.1"/>
    </source>
</evidence>
<gene>
    <name evidence="3" type="ordered locus">Cyan7425_0251</name>
</gene>
<dbReference type="Pfam" id="PF11371">
    <property type="entry name" value="DUF3172"/>
    <property type="match status" value="1"/>
</dbReference>
<reference evidence="3" key="1">
    <citation type="submission" date="2009-01" db="EMBL/GenBank/DDBJ databases">
        <title>Complete sequence of chromosome Cyanothece sp. PCC 7425.</title>
        <authorList>
            <consortium name="US DOE Joint Genome Institute"/>
            <person name="Lucas S."/>
            <person name="Copeland A."/>
            <person name="Lapidus A."/>
            <person name="Glavina del Rio T."/>
            <person name="Dalin E."/>
            <person name="Tice H."/>
            <person name="Bruce D."/>
            <person name="Goodwin L."/>
            <person name="Pitluck S."/>
            <person name="Sims D."/>
            <person name="Meineke L."/>
            <person name="Brettin T."/>
            <person name="Detter J.C."/>
            <person name="Han C."/>
            <person name="Larimer F."/>
            <person name="Land M."/>
            <person name="Hauser L."/>
            <person name="Kyrpides N."/>
            <person name="Ovchinnikova G."/>
            <person name="Liberton M."/>
            <person name="Stoeckel J."/>
            <person name="Banerjee A."/>
            <person name="Singh A."/>
            <person name="Page L."/>
            <person name="Sato H."/>
            <person name="Zhao L."/>
            <person name="Sherman L."/>
            <person name="Pakrasi H."/>
            <person name="Richardson P."/>
        </authorList>
    </citation>
    <scope>NUCLEOTIDE SEQUENCE</scope>
    <source>
        <strain evidence="3">PCC 7425</strain>
    </source>
</reference>
<evidence type="ECO:0000256" key="1">
    <source>
        <dbReference type="SAM" id="MobiDB-lite"/>
    </source>
</evidence>
<dbReference type="HOGENOM" id="CLU_098227_1_0_3"/>
<organism evidence="3">
    <name type="scientific">Cyanothece sp. (strain PCC 7425 / ATCC 29141)</name>
    <dbReference type="NCBI Taxonomy" id="395961"/>
    <lineage>
        <taxon>Bacteria</taxon>
        <taxon>Bacillati</taxon>
        <taxon>Cyanobacteriota</taxon>
        <taxon>Cyanophyceae</taxon>
        <taxon>Gomontiellales</taxon>
        <taxon>Cyanothecaceae</taxon>
        <taxon>Cyanothece</taxon>
    </lineage>
</organism>
<feature type="compositionally biased region" description="Pro residues" evidence="1">
    <location>
        <begin position="1"/>
        <end position="16"/>
    </location>
</feature>
<dbReference type="eggNOG" id="ENOG502ZBTH">
    <property type="taxonomic scope" value="Bacteria"/>
</dbReference>
<sequence length="186" mass="20217">MPRRPSPPRTPSPRSSPPRSDNRSSGGSPLLNSLTLAVLGGVLVLGIAIGVAFSRTANFTPENVASTQFIDQSAPNPEFCIQFGASAITMDTRVFVTFNPFNIFVSQPVMQPGCVLRINNISILEQRKLVNSQQLQECRQRMNTFGFTGSLDGNPQVNCIYQSNSDKNRFLNLPGVGGQPAETNNF</sequence>
<dbReference type="KEGG" id="cyn:Cyan7425_0251"/>
<keyword evidence="2" id="KW-0812">Transmembrane</keyword>